<dbReference type="PANTHER" id="PTHR31209:SF4">
    <property type="entry name" value="2,3-BISPHOSPHOGLYCERATE-INDEPENDENT PHOSPHOGLYCERATE MUTASE"/>
    <property type="match status" value="1"/>
</dbReference>
<proteinExistence type="inferred from homology"/>
<protein>
    <submittedName>
        <fullName evidence="8">Cofactor-independent phosphoglycerate mutase</fullName>
    </submittedName>
</protein>
<dbReference type="InterPro" id="IPR006124">
    <property type="entry name" value="Metalloenzyme"/>
</dbReference>
<dbReference type="RefSeq" id="WP_069193264.1">
    <property type="nucleotide sequence ID" value="NZ_RLII01000003.1"/>
</dbReference>
<dbReference type="Proteomes" id="UP000289166">
    <property type="component" value="Unassembled WGS sequence"/>
</dbReference>
<reference evidence="9" key="1">
    <citation type="submission" date="2018-11" db="EMBL/GenBank/DDBJ databases">
        <title>Genome sequencing of a novel mesophilic and cellulolytic organism within the genus Hungateiclostridium.</title>
        <authorList>
            <person name="Rettenmaier R."/>
            <person name="Liebl W."/>
            <person name="Zverlov V."/>
        </authorList>
    </citation>
    <scope>NUCLEOTIDE SEQUENCE [LARGE SCALE GENOMIC DNA]</scope>
    <source>
        <strain evidence="9">N2K1</strain>
    </source>
</reference>
<dbReference type="GO" id="GO:0004619">
    <property type="term" value="F:phosphoglycerate mutase activity"/>
    <property type="evidence" value="ECO:0007669"/>
    <property type="project" value="UniProtKB-EC"/>
</dbReference>
<feature type="domain" description="Metalloenzyme" evidence="7">
    <location>
        <begin position="1"/>
        <end position="379"/>
    </location>
</feature>
<keyword evidence="5" id="KW-0324">Glycolysis</keyword>
<evidence type="ECO:0000256" key="3">
    <source>
        <dbReference type="ARBA" id="ARBA00004921"/>
    </source>
</evidence>
<comment type="function">
    <text evidence="2">Catalyzes the interconversion of 2-phosphoglycerate and 3-phosphoglycerate.</text>
</comment>
<gene>
    <name evidence="8" type="ORF">EFD62_04765</name>
</gene>
<dbReference type="GO" id="GO:0046872">
    <property type="term" value="F:metal ion binding"/>
    <property type="evidence" value="ECO:0007669"/>
    <property type="project" value="InterPro"/>
</dbReference>
<dbReference type="GO" id="GO:0006096">
    <property type="term" value="P:glycolytic process"/>
    <property type="evidence" value="ECO:0007669"/>
    <property type="project" value="UniProtKB-KW"/>
</dbReference>
<evidence type="ECO:0000256" key="2">
    <source>
        <dbReference type="ARBA" id="ARBA00002315"/>
    </source>
</evidence>
<organism evidence="8 9">
    <name type="scientific">Acetivibrio mesophilus</name>
    <dbReference type="NCBI Taxonomy" id="2487273"/>
    <lineage>
        <taxon>Bacteria</taxon>
        <taxon>Bacillati</taxon>
        <taxon>Bacillota</taxon>
        <taxon>Clostridia</taxon>
        <taxon>Eubacteriales</taxon>
        <taxon>Oscillospiraceae</taxon>
        <taxon>Acetivibrio</taxon>
    </lineage>
</organism>
<comment type="similarity">
    <text evidence="4">Belongs to the BPG-independent phosphoglycerate mutase family. A-PGAM subfamily.</text>
</comment>
<dbReference type="OrthoDB" id="9804453at2"/>
<dbReference type="InterPro" id="IPR042253">
    <property type="entry name" value="Pglycerate_mutase_ApgM_sf"/>
</dbReference>
<evidence type="ECO:0000259" key="7">
    <source>
        <dbReference type="Pfam" id="PF01676"/>
    </source>
</evidence>
<evidence type="ECO:0000256" key="1">
    <source>
        <dbReference type="ARBA" id="ARBA00000370"/>
    </source>
</evidence>
<dbReference type="EMBL" id="RLII01000003">
    <property type="protein sequence ID" value="RXE60071.1"/>
    <property type="molecule type" value="Genomic_DNA"/>
</dbReference>
<name>A0A4Q0I6S3_9FIRM</name>
<comment type="catalytic activity">
    <reaction evidence="1">
        <text>(2R)-2-phosphoglycerate = (2R)-3-phosphoglycerate</text>
        <dbReference type="Rhea" id="RHEA:15901"/>
        <dbReference type="ChEBI" id="CHEBI:58272"/>
        <dbReference type="ChEBI" id="CHEBI:58289"/>
        <dbReference type="EC" id="5.4.2.12"/>
    </reaction>
</comment>
<dbReference type="Gene3D" id="3.30.70.2130">
    <property type="entry name" value="Metalloenzyme domain"/>
    <property type="match status" value="1"/>
</dbReference>
<dbReference type="NCBIfam" id="NF003242">
    <property type="entry name" value="PRK04200.1"/>
    <property type="match status" value="1"/>
</dbReference>
<evidence type="ECO:0000313" key="9">
    <source>
        <dbReference type="Proteomes" id="UP000289166"/>
    </source>
</evidence>
<dbReference type="InterPro" id="IPR004456">
    <property type="entry name" value="Pglycerate_mutase_ApgM"/>
</dbReference>
<dbReference type="Pfam" id="PF10143">
    <property type="entry name" value="PhosphMutase"/>
    <property type="match status" value="1"/>
</dbReference>
<comment type="pathway">
    <text evidence="3">Carbohydrate degradation.</text>
</comment>
<keyword evidence="9" id="KW-1185">Reference proteome</keyword>
<evidence type="ECO:0000313" key="8">
    <source>
        <dbReference type="EMBL" id="RXE60071.1"/>
    </source>
</evidence>
<evidence type="ECO:0000256" key="6">
    <source>
        <dbReference type="ARBA" id="ARBA00023235"/>
    </source>
</evidence>
<accession>A0A4Q0I6S3</accession>
<evidence type="ECO:0000256" key="4">
    <source>
        <dbReference type="ARBA" id="ARBA00005524"/>
    </source>
</evidence>
<dbReference type="NCBIfam" id="TIGR02535">
    <property type="entry name" value="hyp_Hser_kinase"/>
    <property type="match status" value="1"/>
</dbReference>
<sequence length="402" mass="44790">MKYVLILGDGMADYPLSQLDNKTPLQYAKKPNIDFLAQNAEVGMVKTIPEGIPPGSDAANLSVMGYSPKIYYTGRSPLEAISMGIDLSDTDVAIRCNLVTLSEDEKYDQKTMIDYSSDEISSEEAKELIGEVNKHFKSDSMCFYPGISYRHCMVWNNGSTGLKLTPPHDILEKKITDYLPSGESTKILLDMMIKSYDILKDHPVNKARVSRGLRPANSIWLWGEGKKPSIPKFYDKYKLNGSVISAVDLIKGIGILAGLRNVEVEGATGNIDTNFCGKAEAALKELESGQDFVYLHIEAPDECGHRHEIENKVKSIELIDDQVVGTIIKGLEKYDDYRILILPDHPTPLSLRTHTSEPVPFLLYQKSRAKKSGVTGYDELQASKTGIMINEGYKLMDHFILD</sequence>
<dbReference type="NCBIfam" id="TIGR00306">
    <property type="entry name" value="apgM"/>
    <property type="match status" value="1"/>
</dbReference>
<dbReference type="PANTHER" id="PTHR31209">
    <property type="entry name" value="COFACTOR-INDEPENDENT PHOSPHOGLYCERATE MUTASE"/>
    <property type="match status" value="1"/>
</dbReference>
<evidence type="ECO:0000256" key="5">
    <source>
        <dbReference type="ARBA" id="ARBA00023152"/>
    </source>
</evidence>
<dbReference type="Pfam" id="PF01676">
    <property type="entry name" value="Metalloenzyme"/>
    <property type="match status" value="1"/>
</dbReference>
<comment type="caution">
    <text evidence="8">The sequence shown here is derived from an EMBL/GenBank/DDBJ whole genome shotgun (WGS) entry which is preliminary data.</text>
</comment>
<dbReference type="Gene3D" id="3.40.720.10">
    <property type="entry name" value="Alkaline Phosphatase, subunit A"/>
    <property type="match status" value="1"/>
</dbReference>
<dbReference type="PIRSF" id="PIRSF006392">
    <property type="entry name" value="IPGAM_arch"/>
    <property type="match status" value="1"/>
</dbReference>
<dbReference type="InterPro" id="IPR023665">
    <property type="entry name" value="ApgAM_prokaryotes"/>
</dbReference>
<dbReference type="SUPFAM" id="SSF53649">
    <property type="entry name" value="Alkaline phosphatase-like"/>
    <property type="match status" value="1"/>
</dbReference>
<dbReference type="InterPro" id="IPR017850">
    <property type="entry name" value="Alkaline_phosphatase_core_sf"/>
</dbReference>
<dbReference type="CDD" id="cd16011">
    <property type="entry name" value="iPGM_like"/>
    <property type="match status" value="1"/>
</dbReference>
<dbReference type="AlphaFoldDB" id="A0A4Q0I6S3"/>
<keyword evidence="6" id="KW-0413">Isomerase</keyword>